<proteinExistence type="predicted"/>
<keyword evidence="1" id="KW-0378">Hydrolase</keyword>
<organism evidence="1 2">
    <name type="scientific">Rufibacter roseus</name>
    <dbReference type="NCBI Taxonomy" id="1567108"/>
    <lineage>
        <taxon>Bacteria</taxon>
        <taxon>Pseudomonadati</taxon>
        <taxon>Bacteroidota</taxon>
        <taxon>Cytophagia</taxon>
        <taxon>Cytophagales</taxon>
        <taxon>Hymenobacteraceae</taxon>
        <taxon>Rufibacter</taxon>
    </lineage>
</organism>
<dbReference type="GO" id="GO:0016787">
    <property type="term" value="F:hydrolase activity"/>
    <property type="evidence" value="ECO:0007669"/>
    <property type="project" value="UniProtKB-KW"/>
</dbReference>
<evidence type="ECO:0000313" key="1">
    <source>
        <dbReference type="EMBL" id="MFC6999263.1"/>
    </source>
</evidence>
<keyword evidence="2" id="KW-1185">Reference proteome</keyword>
<dbReference type="InterPro" id="IPR036514">
    <property type="entry name" value="SGNH_hydro_sf"/>
</dbReference>
<dbReference type="SUPFAM" id="SSF52266">
    <property type="entry name" value="SGNH hydrolase"/>
    <property type="match status" value="1"/>
</dbReference>
<protein>
    <submittedName>
        <fullName evidence="1">SGNH/GDSL hydrolase family protein</fullName>
    </submittedName>
</protein>
<evidence type="ECO:0000313" key="2">
    <source>
        <dbReference type="Proteomes" id="UP001596405"/>
    </source>
</evidence>
<accession>A0ABW2DS68</accession>
<dbReference type="Proteomes" id="UP001596405">
    <property type="component" value="Unassembled WGS sequence"/>
</dbReference>
<dbReference type="RefSeq" id="WP_066616338.1">
    <property type="nucleotide sequence ID" value="NZ_JBHSYQ010000015.1"/>
</dbReference>
<dbReference type="CDD" id="cd00229">
    <property type="entry name" value="SGNH_hydrolase"/>
    <property type="match status" value="1"/>
</dbReference>
<comment type="caution">
    <text evidence="1">The sequence shown here is derived from an EMBL/GenBank/DDBJ whole genome shotgun (WGS) entry which is preliminary data.</text>
</comment>
<name>A0ABW2DS68_9BACT</name>
<reference evidence="2" key="1">
    <citation type="journal article" date="2019" name="Int. J. Syst. Evol. Microbiol.">
        <title>The Global Catalogue of Microorganisms (GCM) 10K type strain sequencing project: providing services to taxonomists for standard genome sequencing and annotation.</title>
        <authorList>
            <consortium name="The Broad Institute Genomics Platform"/>
            <consortium name="The Broad Institute Genome Sequencing Center for Infectious Disease"/>
            <person name="Wu L."/>
            <person name="Ma J."/>
        </authorList>
    </citation>
    <scope>NUCLEOTIDE SEQUENCE [LARGE SCALE GENOMIC DNA]</scope>
    <source>
        <strain evidence="2">CGMCC 4.7393</strain>
    </source>
</reference>
<dbReference type="Gene3D" id="3.40.50.1110">
    <property type="entry name" value="SGNH hydrolase"/>
    <property type="match status" value="1"/>
</dbReference>
<gene>
    <name evidence="1" type="ORF">ACFQHR_16625</name>
</gene>
<dbReference type="EMBL" id="JBHSYQ010000015">
    <property type="protein sequence ID" value="MFC6999263.1"/>
    <property type="molecule type" value="Genomic_DNA"/>
</dbReference>
<sequence>MINKWVRGFQFVAVQFLVLVLLLLLLNGLLSVFYQYKDRQLKQTNPIAQKYGYEALQKVYPGYSKEELDELLTETWTRKQQYESFTGFKEAPFKGKYLNVHVAGFRIGLNQGPWPLDTQLVNVFMFGGSTTFGYGVADSETLPSKLQKSLQQVNKKVRVYNFGRGFYYSEQERALFQKLLLEGAKPDVVVFVDGLNEYFQPEPEFTEETKLLFEQKPSTLFSYWLQNLSLSRMVQSFRYRLLGVSPESEEEVNISCEATDVNTIHERYWLNQQMIAAVANQLNIPVYFVWQPISCYGYSPKEPIFMTEAERQNCYPDCGYEQMRQIWQKKGEGKNLIWLADIQQNREEYLYVDKVHYTAAFHAVLADSLAVELLKREPKLTENSSL</sequence>